<proteinExistence type="predicted"/>
<reference evidence="2 3" key="1">
    <citation type="submission" date="2013-07" db="EMBL/GenBank/DDBJ databases">
        <title>The Genome Sequence of Cryptococcus heveanensis BCC8398.</title>
        <authorList>
            <consortium name="The Broad Institute Genome Sequencing Platform"/>
            <person name="Cuomo C."/>
            <person name="Litvintseva A."/>
            <person name="Chen Y."/>
            <person name="Heitman J."/>
            <person name="Sun S."/>
            <person name="Springer D."/>
            <person name="Dromer F."/>
            <person name="Young S.K."/>
            <person name="Zeng Q."/>
            <person name="Gargeya S."/>
            <person name="Fitzgerald M."/>
            <person name="Abouelleil A."/>
            <person name="Alvarado L."/>
            <person name="Berlin A.M."/>
            <person name="Chapman S.B."/>
            <person name="Dewar J."/>
            <person name="Goldberg J."/>
            <person name="Griggs A."/>
            <person name="Gujja S."/>
            <person name="Hansen M."/>
            <person name="Howarth C."/>
            <person name="Imamovic A."/>
            <person name="Larimer J."/>
            <person name="McCowan C."/>
            <person name="Murphy C."/>
            <person name="Pearson M."/>
            <person name="Priest M."/>
            <person name="Roberts A."/>
            <person name="Saif S."/>
            <person name="Shea T."/>
            <person name="Sykes S."/>
            <person name="Wortman J."/>
            <person name="Nusbaum C."/>
            <person name="Birren B."/>
        </authorList>
    </citation>
    <scope>NUCLEOTIDE SEQUENCE [LARGE SCALE GENOMIC DNA]</scope>
    <source>
        <strain evidence="2 3">BCC8398</strain>
    </source>
</reference>
<gene>
    <name evidence="2" type="ORF">I316_02495</name>
</gene>
<evidence type="ECO:0000313" key="3">
    <source>
        <dbReference type="Proteomes" id="UP000092666"/>
    </source>
</evidence>
<dbReference type="EMBL" id="KI669497">
    <property type="protein sequence ID" value="OCF36000.1"/>
    <property type="molecule type" value="Genomic_DNA"/>
</dbReference>
<evidence type="ECO:0000313" key="2">
    <source>
        <dbReference type="EMBL" id="OCF36000.1"/>
    </source>
</evidence>
<reference evidence="3" key="2">
    <citation type="submission" date="2013-12" db="EMBL/GenBank/DDBJ databases">
        <title>Evolution of pathogenesis and genome organization in the Tremellales.</title>
        <authorList>
            <person name="Cuomo C."/>
            <person name="Litvintseva A."/>
            <person name="Heitman J."/>
            <person name="Chen Y."/>
            <person name="Sun S."/>
            <person name="Springer D."/>
            <person name="Dromer F."/>
            <person name="Young S."/>
            <person name="Zeng Q."/>
            <person name="Chapman S."/>
            <person name="Gujja S."/>
            <person name="Saif S."/>
            <person name="Birren B."/>
        </authorList>
    </citation>
    <scope>NUCLEOTIDE SEQUENCE [LARGE SCALE GENOMIC DNA]</scope>
    <source>
        <strain evidence="3">BCC8398</strain>
    </source>
</reference>
<organism evidence="2 3">
    <name type="scientific">Kwoniella heveanensis BCC8398</name>
    <dbReference type="NCBI Taxonomy" id="1296120"/>
    <lineage>
        <taxon>Eukaryota</taxon>
        <taxon>Fungi</taxon>
        <taxon>Dikarya</taxon>
        <taxon>Basidiomycota</taxon>
        <taxon>Agaricomycotina</taxon>
        <taxon>Tremellomycetes</taxon>
        <taxon>Tremellales</taxon>
        <taxon>Cryptococcaceae</taxon>
        <taxon>Kwoniella</taxon>
    </lineage>
</organism>
<protein>
    <submittedName>
        <fullName evidence="2">Uncharacterized protein</fullName>
    </submittedName>
</protein>
<keyword evidence="3" id="KW-1185">Reference proteome</keyword>
<feature type="compositionally biased region" description="Basic residues" evidence="1">
    <location>
        <begin position="48"/>
        <end position="59"/>
    </location>
</feature>
<name>A0A1B9GYC2_9TREE</name>
<feature type="compositionally biased region" description="Low complexity" evidence="1">
    <location>
        <begin position="62"/>
        <end position="73"/>
    </location>
</feature>
<accession>A0A1B9GYC2</accession>
<dbReference type="AlphaFoldDB" id="A0A1B9GYC2"/>
<feature type="region of interest" description="Disordered" evidence="1">
    <location>
        <begin position="35"/>
        <end position="73"/>
    </location>
</feature>
<evidence type="ECO:0000256" key="1">
    <source>
        <dbReference type="SAM" id="MobiDB-lite"/>
    </source>
</evidence>
<sequence>MSGAYQTTLREVYERVGWRQSSSCPCFLSPSEQELLQAQEASRSASRGSRKRDRFKNLFKRGGSSSGSAGTAANTAGLFEAAGTEIHEMDAHGTEISELGGSCIHELSSGHQHTH</sequence>
<dbReference type="Proteomes" id="UP000092666">
    <property type="component" value="Unassembled WGS sequence"/>
</dbReference>